<accession>A0A2W7C0N5</accession>
<dbReference type="GO" id="GO:0032259">
    <property type="term" value="P:methylation"/>
    <property type="evidence" value="ECO:0007669"/>
    <property type="project" value="InterPro"/>
</dbReference>
<sequence length="126" mass="13619">MVVFMVVGLVIDSWTSGRSESYGLAVRRVEVSPPPSFHAGDKRSASLRRLLANQALQSSEHRLIISLLGVGFSRCGEAADFGGESLRPGIKPHLLVTDPPYGVSYDPAWRERFGDGGDQHGAELAK</sequence>
<evidence type="ECO:0000313" key="2">
    <source>
        <dbReference type="Proteomes" id="UP000248616"/>
    </source>
</evidence>
<dbReference type="EMBL" id="MZXV01000058">
    <property type="protein sequence ID" value="PZV35348.1"/>
    <property type="molecule type" value="Genomic_DNA"/>
</dbReference>
<evidence type="ECO:0000313" key="1">
    <source>
        <dbReference type="EMBL" id="PZV35348.1"/>
    </source>
</evidence>
<gene>
    <name evidence="1" type="ORF">B5V02_27620</name>
</gene>
<dbReference type="InterPro" id="IPR002052">
    <property type="entry name" value="DNA_methylase_N6_adenine_CS"/>
</dbReference>
<organism evidence="1 2">
    <name type="scientific">Mesorhizobium kowhaii</name>
    <dbReference type="NCBI Taxonomy" id="1300272"/>
    <lineage>
        <taxon>Bacteria</taxon>
        <taxon>Pseudomonadati</taxon>
        <taxon>Pseudomonadota</taxon>
        <taxon>Alphaproteobacteria</taxon>
        <taxon>Hyphomicrobiales</taxon>
        <taxon>Phyllobacteriaceae</taxon>
        <taxon>Mesorhizobium</taxon>
    </lineage>
</organism>
<protein>
    <submittedName>
        <fullName evidence="1">Uncharacterized protein</fullName>
    </submittedName>
</protein>
<dbReference type="PROSITE" id="PS00092">
    <property type="entry name" value="N6_MTASE"/>
    <property type="match status" value="1"/>
</dbReference>
<dbReference type="GO" id="GO:0003676">
    <property type="term" value="F:nucleic acid binding"/>
    <property type="evidence" value="ECO:0007669"/>
    <property type="project" value="InterPro"/>
</dbReference>
<proteinExistence type="predicted"/>
<dbReference type="AlphaFoldDB" id="A0A2W7C0N5"/>
<keyword evidence="2" id="KW-1185">Reference proteome</keyword>
<comment type="caution">
    <text evidence="1">The sequence shown here is derived from an EMBL/GenBank/DDBJ whole genome shotgun (WGS) entry which is preliminary data.</text>
</comment>
<dbReference type="GO" id="GO:0008168">
    <property type="term" value="F:methyltransferase activity"/>
    <property type="evidence" value="ECO:0007669"/>
    <property type="project" value="InterPro"/>
</dbReference>
<dbReference type="Proteomes" id="UP000248616">
    <property type="component" value="Unassembled WGS sequence"/>
</dbReference>
<reference evidence="2" key="1">
    <citation type="submission" date="2017-03" db="EMBL/GenBank/DDBJ databases">
        <authorList>
            <person name="Safronova V.I."/>
            <person name="Sazanova A.L."/>
            <person name="Chirak E.R."/>
        </authorList>
    </citation>
    <scope>NUCLEOTIDE SEQUENCE [LARGE SCALE GENOMIC DNA]</scope>
    <source>
        <strain evidence="2">Ach-343</strain>
    </source>
</reference>
<name>A0A2W7C0N5_9HYPH</name>